<proteinExistence type="inferred from homology"/>
<dbReference type="Pfam" id="PF02797">
    <property type="entry name" value="Chal_sti_synt_C"/>
    <property type="match status" value="1"/>
</dbReference>
<name>A0A5R9JD26_9PROT</name>
<evidence type="ECO:0000256" key="1">
    <source>
        <dbReference type="ARBA" id="ARBA00005531"/>
    </source>
</evidence>
<dbReference type="InterPro" id="IPR001099">
    <property type="entry name" value="Chalcone/stilbene_synt_N"/>
</dbReference>
<feature type="domain" description="Chalcone/stilbene synthase C-terminal" evidence="5">
    <location>
        <begin position="227"/>
        <end position="357"/>
    </location>
</feature>
<dbReference type="InterPro" id="IPR011141">
    <property type="entry name" value="Polyketide_synthase_type-III"/>
</dbReference>
<evidence type="ECO:0000313" key="7">
    <source>
        <dbReference type="Proteomes" id="UP000305654"/>
    </source>
</evidence>
<sequence>MSPPLALPHLNRVATAVPEHDVHLAFLGFARTLLEDDRARLVFDRMAERSGIAHRYSNFRPGSLEAGEVDADGFYRRGAFPSTGARMRLYEPFARTLALEAIGRLGLEGETDRITHVVVASCTGFTAPGLDLQIADRLGLKATVGRTMVGFMGCSAAVPALRLAYDTVRADPRARVLMVNCELSTLHLQETSDLETVLSFMLFADGASAALITADPVGLALEDFRSEIVPDSAGLITWRIGDQGFDMHLSGKVPGRIAGALRGDGEQPCSLLRGLPAGAYDLWAVHAGGRTVLDAVEVGLELDPTRLRHSRAVLHEYGNMSSATVMFVLARILAGQDGSRGIGMAFGPGMVAESFRFRRAG</sequence>
<dbReference type="EMBL" id="VCDI01000004">
    <property type="protein sequence ID" value="TLU72188.1"/>
    <property type="molecule type" value="Genomic_DNA"/>
</dbReference>
<dbReference type="CDD" id="cd00831">
    <property type="entry name" value="CHS_like"/>
    <property type="match status" value="1"/>
</dbReference>
<evidence type="ECO:0000256" key="3">
    <source>
        <dbReference type="PIRSR" id="PIRSR000451-1"/>
    </source>
</evidence>
<dbReference type="GO" id="GO:0016747">
    <property type="term" value="F:acyltransferase activity, transferring groups other than amino-acyl groups"/>
    <property type="evidence" value="ECO:0007669"/>
    <property type="project" value="InterPro"/>
</dbReference>
<dbReference type="RefSeq" id="WP_138326594.1">
    <property type="nucleotide sequence ID" value="NZ_VCDI01000004.1"/>
</dbReference>
<dbReference type="Pfam" id="PF00195">
    <property type="entry name" value="Chal_sti_synt_N"/>
    <property type="match status" value="1"/>
</dbReference>
<feature type="domain" description="Chalcone/stilbene synthase N-terminal" evidence="4">
    <location>
        <begin position="93"/>
        <end position="216"/>
    </location>
</feature>
<evidence type="ECO:0000259" key="5">
    <source>
        <dbReference type="Pfam" id="PF02797"/>
    </source>
</evidence>
<comment type="caution">
    <text evidence="6">The sequence shown here is derived from an EMBL/GenBank/DDBJ whole genome shotgun (WGS) entry which is preliminary data.</text>
</comment>
<dbReference type="SUPFAM" id="SSF53901">
    <property type="entry name" value="Thiolase-like"/>
    <property type="match status" value="1"/>
</dbReference>
<dbReference type="InterPro" id="IPR016039">
    <property type="entry name" value="Thiolase-like"/>
</dbReference>
<dbReference type="PIRSF" id="PIRSF000451">
    <property type="entry name" value="PKS_III"/>
    <property type="match status" value="1"/>
</dbReference>
<reference evidence="6 7" key="1">
    <citation type="submission" date="2019-05" db="EMBL/GenBank/DDBJ databases">
        <authorList>
            <person name="Pankratov T."/>
            <person name="Grouzdev D."/>
        </authorList>
    </citation>
    <scope>NUCLEOTIDE SEQUENCE [LARGE SCALE GENOMIC DNA]</scope>
    <source>
        <strain evidence="6 7">KEBCLARHB70R</strain>
    </source>
</reference>
<dbReference type="InterPro" id="IPR012328">
    <property type="entry name" value="Chalcone/stilbene_synt_C"/>
</dbReference>
<keyword evidence="2" id="KW-0808">Transferase</keyword>
<comment type="similarity">
    <text evidence="1">Belongs to the thiolase-like superfamily. Chalcone/stilbene synthases family.</text>
</comment>
<gene>
    <name evidence="6" type="ORF">FE263_13820</name>
</gene>
<keyword evidence="7" id="KW-1185">Reference proteome</keyword>
<organism evidence="6 7">
    <name type="scientific">Lichenicoccus roseus</name>
    <dbReference type="NCBI Taxonomy" id="2683649"/>
    <lineage>
        <taxon>Bacteria</taxon>
        <taxon>Pseudomonadati</taxon>
        <taxon>Pseudomonadota</taxon>
        <taxon>Alphaproteobacteria</taxon>
        <taxon>Acetobacterales</taxon>
        <taxon>Acetobacteraceae</taxon>
        <taxon>Lichenicoccus</taxon>
    </lineage>
</organism>
<dbReference type="Proteomes" id="UP000305654">
    <property type="component" value="Unassembled WGS sequence"/>
</dbReference>
<dbReference type="PANTHER" id="PTHR11877">
    <property type="entry name" value="HYDROXYMETHYLGLUTARYL-COA SYNTHASE"/>
    <property type="match status" value="1"/>
</dbReference>
<accession>A0A5R9JD26</accession>
<dbReference type="GO" id="GO:0030639">
    <property type="term" value="P:polyketide biosynthetic process"/>
    <property type="evidence" value="ECO:0007669"/>
    <property type="project" value="TreeGrafter"/>
</dbReference>
<evidence type="ECO:0000256" key="2">
    <source>
        <dbReference type="ARBA" id="ARBA00022679"/>
    </source>
</evidence>
<evidence type="ECO:0000313" key="6">
    <source>
        <dbReference type="EMBL" id="TLU72188.1"/>
    </source>
</evidence>
<dbReference type="PANTHER" id="PTHR11877:SF46">
    <property type="entry name" value="TYPE III POLYKETIDE SYNTHASE A"/>
    <property type="match status" value="1"/>
</dbReference>
<dbReference type="Gene3D" id="3.40.47.10">
    <property type="match status" value="2"/>
</dbReference>
<evidence type="ECO:0000259" key="4">
    <source>
        <dbReference type="Pfam" id="PF00195"/>
    </source>
</evidence>
<protein>
    <submittedName>
        <fullName evidence="6">Type III polyketide synthase</fullName>
    </submittedName>
</protein>
<dbReference type="OrthoDB" id="9786288at2"/>
<feature type="active site" description="Acyl-thioester intermediate" evidence="3">
    <location>
        <position position="154"/>
    </location>
</feature>
<dbReference type="AlphaFoldDB" id="A0A5R9JD26"/>